<dbReference type="Pfam" id="PF12833">
    <property type="entry name" value="HTH_18"/>
    <property type="match status" value="1"/>
</dbReference>
<evidence type="ECO:0000259" key="4">
    <source>
        <dbReference type="PROSITE" id="PS01124"/>
    </source>
</evidence>
<dbReference type="PROSITE" id="PS00041">
    <property type="entry name" value="HTH_ARAC_FAMILY_1"/>
    <property type="match status" value="1"/>
</dbReference>
<protein>
    <submittedName>
        <fullName evidence="5">Helix-turn-helix transcriptional regulator</fullName>
    </submittedName>
</protein>
<organism evidence="5 6">
    <name type="scientific">Paenibacillus sepulcri</name>
    <dbReference type="NCBI Taxonomy" id="359917"/>
    <lineage>
        <taxon>Bacteria</taxon>
        <taxon>Bacillati</taxon>
        <taxon>Bacillota</taxon>
        <taxon>Bacilli</taxon>
        <taxon>Bacillales</taxon>
        <taxon>Paenibacillaceae</taxon>
        <taxon>Paenibacillus</taxon>
    </lineage>
</organism>
<dbReference type="PROSITE" id="PS01124">
    <property type="entry name" value="HTH_ARAC_FAMILY_2"/>
    <property type="match status" value="1"/>
</dbReference>
<keyword evidence="6" id="KW-1185">Reference proteome</keyword>
<dbReference type="PANTHER" id="PTHR43280:SF10">
    <property type="entry name" value="REGULATORY PROTEIN POCR"/>
    <property type="match status" value="1"/>
</dbReference>
<dbReference type="SUPFAM" id="SSF46689">
    <property type="entry name" value="Homeodomain-like"/>
    <property type="match status" value="2"/>
</dbReference>
<dbReference type="PRINTS" id="PR00032">
    <property type="entry name" value="HTHARAC"/>
</dbReference>
<dbReference type="InterPro" id="IPR018062">
    <property type="entry name" value="HTH_AraC-typ_CS"/>
</dbReference>
<dbReference type="PANTHER" id="PTHR43280">
    <property type="entry name" value="ARAC-FAMILY TRANSCRIPTIONAL REGULATOR"/>
    <property type="match status" value="1"/>
</dbReference>
<feature type="non-terminal residue" evidence="5">
    <location>
        <position position="1"/>
    </location>
</feature>
<feature type="domain" description="HTH araC/xylS-type" evidence="4">
    <location>
        <begin position="43"/>
        <end position="141"/>
    </location>
</feature>
<keyword evidence="3" id="KW-0804">Transcription</keyword>
<dbReference type="InterPro" id="IPR020449">
    <property type="entry name" value="Tscrpt_reg_AraC-type_HTH"/>
</dbReference>
<evidence type="ECO:0000313" key="5">
    <source>
        <dbReference type="EMBL" id="MBW7454530.1"/>
    </source>
</evidence>
<gene>
    <name evidence="5" type="ORF">K0U00_10865</name>
</gene>
<keyword evidence="2" id="KW-0238">DNA-binding</keyword>
<evidence type="ECO:0000256" key="3">
    <source>
        <dbReference type="ARBA" id="ARBA00023163"/>
    </source>
</evidence>
<evidence type="ECO:0000256" key="2">
    <source>
        <dbReference type="ARBA" id="ARBA00023125"/>
    </source>
</evidence>
<dbReference type="SMART" id="SM00342">
    <property type="entry name" value="HTH_ARAC"/>
    <property type="match status" value="1"/>
</dbReference>
<dbReference type="InterPro" id="IPR009057">
    <property type="entry name" value="Homeodomain-like_sf"/>
</dbReference>
<comment type="caution">
    <text evidence="5">The sequence shown here is derived from an EMBL/GenBank/DDBJ whole genome shotgun (WGS) entry which is preliminary data.</text>
</comment>
<accession>A0ABS7C0W6</accession>
<dbReference type="InterPro" id="IPR018060">
    <property type="entry name" value="HTH_AraC"/>
</dbReference>
<name>A0ABS7C0W6_9BACL</name>
<dbReference type="Gene3D" id="1.10.10.60">
    <property type="entry name" value="Homeodomain-like"/>
    <property type="match status" value="2"/>
</dbReference>
<reference evidence="5 6" key="1">
    <citation type="submission" date="2021-07" db="EMBL/GenBank/DDBJ databases">
        <title>Paenibacillus radiodurans sp. nov., isolated from the southeastern edge of Tengger Desert.</title>
        <authorList>
            <person name="Zhang G."/>
        </authorList>
    </citation>
    <scope>NUCLEOTIDE SEQUENCE [LARGE SCALE GENOMIC DNA]</scope>
    <source>
        <strain evidence="5 6">CCM 7311</strain>
    </source>
</reference>
<dbReference type="Proteomes" id="UP001519887">
    <property type="component" value="Unassembled WGS sequence"/>
</dbReference>
<evidence type="ECO:0000313" key="6">
    <source>
        <dbReference type="Proteomes" id="UP001519887"/>
    </source>
</evidence>
<dbReference type="EMBL" id="JAHZIK010000213">
    <property type="protein sequence ID" value="MBW7454530.1"/>
    <property type="molecule type" value="Genomic_DNA"/>
</dbReference>
<keyword evidence="1" id="KW-0805">Transcription regulation</keyword>
<sequence>WIRPDRVLEFDTVEKAESFLVALGSKIHKTQADSEDAEFSVVQAAQQFIHQNYMVELNLNMLAERFNYNRSYFSELFKSKVGISFIQYVTEVRMEQAVRLLKETTLGLWDIAELTGFSNASYFSSKFKRMYGISPSEFRIANRGKD</sequence>
<proteinExistence type="predicted"/>
<evidence type="ECO:0000256" key="1">
    <source>
        <dbReference type="ARBA" id="ARBA00023015"/>
    </source>
</evidence>